<dbReference type="InterPro" id="IPR050266">
    <property type="entry name" value="AB_hydrolase_sf"/>
</dbReference>
<keyword evidence="3" id="KW-1185">Reference proteome</keyword>
<proteinExistence type="predicted"/>
<dbReference type="AlphaFoldDB" id="A0A8K0RJ02"/>
<organism evidence="2 3">
    <name type="scientific">Paraphoma chrysanthemicola</name>
    <dbReference type="NCBI Taxonomy" id="798071"/>
    <lineage>
        <taxon>Eukaryota</taxon>
        <taxon>Fungi</taxon>
        <taxon>Dikarya</taxon>
        <taxon>Ascomycota</taxon>
        <taxon>Pezizomycotina</taxon>
        <taxon>Dothideomycetes</taxon>
        <taxon>Pleosporomycetidae</taxon>
        <taxon>Pleosporales</taxon>
        <taxon>Pleosporineae</taxon>
        <taxon>Phaeosphaeriaceae</taxon>
        <taxon>Paraphoma</taxon>
    </lineage>
</organism>
<dbReference type="SUPFAM" id="SSF53474">
    <property type="entry name" value="alpha/beta-Hydrolases"/>
    <property type="match status" value="1"/>
</dbReference>
<dbReference type="EMBL" id="JAGMVJ010000001">
    <property type="protein sequence ID" value="KAH7094256.1"/>
    <property type="molecule type" value="Genomic_DNA"/>
</dbReference>
<dbReference type="Proteomes" id="UP000813461">
    <property type="component" value="Unassembled WGS sequence"/>
</dbReference>
<comment type="caution">
    <text evidence="2">The sequence shown here is derived from an EMBL/GenBank/DDBJ whole genome shotgun (WGS) entry which is preliminary data.</text>
</comment>
<dbReference type="OrthoDB" id="2498029at2759"/>
<reference evidence="2" key="1">
    <citation type="journal article" date="2021" name="Nat. Commun.">
        <title>Genetic determinants of endophytism in the Arabidopsis root mycobiome.</title>
        <authorList>
            <person name="Mesny F."/>
            <person name="Miyauchi S."/>
            <person name="Thiergart T."/>
            <person name="Pickel B."/>
            <person name="Atanasova L."/>
            <person name="Karlsson M."/>
            <person name="Huettel B."/>
            <person name="Barry K.W."/>
            <person name="Haridas S."/>
            <person name="Chen C."/>
            <person name="Bauer D."/>
            <person name="Andreopoulos W."/>
            <person name="Pangilinan J."/>
            <person name="LaButti K."/>
            <person name="Riley R."/>
            <person name="Lipzen A."/>
            <person name="Clum A."/>
            <person name="Drula E."/>
            <person name="Henrissat B."/>
            <person name="Kohler A."/>
            <person name="Grigoriev I.V."/>
            <person name="Martin F.M."/>
            <person name="Hacquard S."/>
        </authorList>
    </citation>
    <scope>NUCLEOTIDE SEQUENCE</scope>
    <source>
        <strain evidence="2">MPI-SDFR-AT-0120</strain>
    </source>
</reference>
<dbReference type="PANTHER" id="PTHR43798">
    <property type="entry name" value="MONOACYLGLYCEROL LIPASE"/>
    <property type="match status" value="1"/>
</dbReference>
<evidence type="ECO:0000259" key="1">
    <source>
        <dbReference type="Pfam" id="PF00561"/>
    </source>
</evidence>
<accession>A0A8K0RJ02</accession>
<sequence length="297" mass="31297">MATHALASHYHTTASGTKLHYAQTGNRSGSLLLCLHGLGGSIETFFPLLPHLPSTYNIVLVDFPGFGKSPLPEQPDNISIAGHVANLDDLIASLQGASTKAEPNDTVIIGHSLGAIVALQYAAVHTEAISGLALLGPGRAAGHIPAARQRMQDLAEAVRTKGIAFAADGATKSNFYEDTPERSVDPAARQAVRRAVIASNPEAYARTCEAIVADDHKDPPYEIITVPAVFIAGDRDMISPPQRSYELSALLGGMSWIEVVKSGHQPILEDLSSVVRAVEKLLGSVAVCSAAKAMRTP</sequence>
<feature type="domain" description="AB hydrolase-1" evidence="1">
    <location>
        <begin position="31"/>
        <end position="270"/>
    </location>
</feature>
<keyword evidence="2" id="KW-0378">Hydrolase</keyword>
<name>A0A8K0RJ02_9PLEO</name>
<evidence type="ECO:0000313" key="3">
    <source>
        <dbReference type="Proteomes" id="UP000813461"/>
    </source>
</evidence>
<protein>
    <submittedName>
        <fullName evidence="2">Alpha/Beta hydrolase protein</fullName>
    </submittedName>
</protein>
<gene>
    <name evidence="2" type="ORF">FB567DRAFT_36</name>
</gene>
<dbReference type="GO" id="GO:0016787">
    <property type="term" value="F:hydrolase activity"/>
    <property type="evidence" value="ECO:0007669"/>
    <property type="project" value="UniProtKB-KW"/>
</dbReference>
<dbReference type="PANTHER" id="PTHR43798:SF33">
    <property type="entry name" value="HYDROLASE, PUTATIVE (AFU_ORTHOLOGUE AFUA_2G14860)-RELATED"/>
    <property type="match status" value="1"/>
</dbReference>
<evidence type="ECO:0000313" key="2">
    <source>
        <dbReference type="EMBL" id="KAH7094256.1"/>
    </source>
</evidence>
<dbReference type="GO" id="GO:0016020">
    <property type="term" value="C:membrane"/>
    <property type="evidence" value="ECO:0007669"/>
    <property type="project" value="TreeGrafter"/>
</dbReference>
<dbReference type="PRINTS" id="PR00111">
    <property type="entry name" value="ABHYDROLASE"/>
</dbReference>
<dbReference type="Gene3D" id="3.40.50.1820">
    <property type="entry name" value="alpha/beta hydrolase"/>
    <property type="match status" value="1"/>
</dbReference>
<dbReference type="Pfam" id="PF00561">
    <property type="entry name" value="Abhydrolase_1"/>
    <property type="match status" value="1"/>
</dbReference>
<dbReference type="InterPro" id="IPR000073">
    <property type="entry name" value="AB_hydrolase_1"/>
</dbReference>
<dbReference type="InterPro" id="IPR029058">
    <property type="entry name" value="AB_hydrolase_fold"/>
</dbReference>